<evidence type="ECO:0000313" key="4">
    <source>
        <dbReference type="Proteomes" id="UP000004508"/>
    </source>
</evidence>
<feature type="region of interest" description="Disordered" evidence="1">
    <location>
        <begin position="248"/>
        <end position="278"/>
    </location>
</feature>
<accession>D6U8M3</accession>
<dbReference type="EMBL" id="ADVG01000005">
    <property type="protein sequence ID" value="EFH80234.1"/>
    <property type="molecule type" value="Genomic_DNA"/>
</dbReference>
<dbReference type="SMART" id="SM00382">
    <property type="entry name" value="AAA"/>
    <property type="match status" value="1"/>
</dbReference>
<keyword evidence="4" id="KW-1185">Reference proteome</keyword>
<dbReference type="InterPro" id="IPR027417">
    <property type="entry name" value="P-loop_NTPase"/>
</dbReference>
<evidence type="ECO:0000259" key="2">
    <source>
        <dbReference type="SMART" id="SM00382"/>
    </source>
</evidence>
<dbReference type="GO" id="GO:0016887">
    <property type="term" value="F:ATP hydrolysis activity"/>
    <property type="evidence" value="ECO:0007669"/>
    <property type="project" value="InterPro"/>
</dbReference>
<dbReference type="InterPro" id="IPR011704">
    <property type="entry name" value="ATPase_dyneun-rel_AAA"/>
</dbReference>
<organism evidence="3 4">
    <name type="scientific">Ktedonobacter racemifer DSM 44963</name>
    <dbReference type="NCBI Taxonomy" id="485913"/>
    <lineage>
        <taxon>Bacteria</taxon>
        <taxon>Bacillati</taxon>
        <taxon>Chloroflexota</taxon>
        <taxon>Ktedonobacteria</taxon>
        <taxon>Ktedonobacterales</taxon>
        <taxon>Ktedonobacteraceae</taxon>
        <taxon>Ktedonobacter</taxon>
    </lineage>
</organism>
<dbReference type="STRING" id="485913.Krac_0814"/>
<dbReference type="InterPro" id="IPR003593">
    <property type="entry name" value="AAA+_ATPase"/>
</dbReference>
<dbReference type="PANTHER" id="PTHR37291:SF1">
    <property type="entry name" value="TYPE IV METHYL-DIRECTED RESTRICTION ENZYME ECOKMCRB SUBUNIT"/>
    <property type="match status" value="1"/>
</dbReference>
<gene>
    <name evidence="3" type="ORF">Krac_0814</name>
</gene>
<reference evidence="3 4" key="1">
    <citation type="journal article" date="2011" name="Stand. Genomic Sci.">
        <title>Non-contiguous finished genome sequence and contextual data of the filamentous soil bacterium Ktedonobacter racemifer type strain (SOSP1-21).</title>
        <authorList>
            <person name="Chang Y.J."/>
            <person name="Land M."/>
            <person name="Hauser L."/>
            <person name="Chertkov O."/>
            <person name="Del Rio T.G."/>
            <person name="Nolan M."/>
            <person name="Copeland A."/>
            <person name="Tice H."/>
            <person name="Cheng J.F."/>
            <person name="Lucas S."/>
            <person name="Han C."/>
            <person name="Goodwin L."/>
            <person name="Pitluck S."/>
            <person name="Ivanova N."/>
            <person name="Ovchinikova G."/>
            <person name="Pati A."/>
            <person name="Chen A."/>
            <person name="Palaniappan K."/>
            <person name="Mavromatis K."/>
            <person name="Liolios K."/>
            <person name="Brettin T."/>
            <person name="Fiebig A."/>
            <person name="Rohde M."/>
            <person name="Abt B."/>
            <person name="Goker M."/>
            <person name="Detter J.C."/>
            <person name="Woyke T."/>
            <person name="Bristow J."/>
            <person name="Eisen J.A."/>
            <person name="Markowitz V."/>
            <person name="Hugenholtz P."/>
            <person name="Kyrpides N.C."/>
            <person name="Klenk H.P."/>
            <person name="Lapidus A."/>
        </authorList>
    </citation>
    <scope>NUCLEOTIDE SEQUENCE [LARGE SCALE GENOMIC DNA]</scope>
    <source>
        <strain evidence="4">DSM 44963</strain>
    </source>
</reference>
<dbReference type="RefSeq" id="WP_007922685.1">
    <property type="nucleotide sequence ID" value="NZ_ADVG01000005.1"/>
</dbReference>
<dbReference type="GO" id="GO:0005524">
    <property type="term" value="F:ATP binding"/>
    <property type="evidence" value="ECO:0007669"/>
    <property type="project" value="InterPro"/>
</dbReference>
<dbReference type="Gene3D" id="3.40.50.300">
    <property type="entry name" value="P-loop containing nucleotide triphosphate hydrolases"/>
    <property type="match status" value="1"/>
</dbReference>
<dbReference type="Pfam" id="PF07728">
    <property type="entry name" value="AAA_5"/>
    <property type="match status" value="1"/>
</dbReference>
<comment type="caution">
    <text evidence="3">The sequence shown here is derived from an EMBL/GenBank/DDBJ whole genome shotgun (WGS) entry which is preliminary data.</text>
</comment>
<sequence length="786" mass="88693">MANTLNELVASYLADTADHEEAKKLIEERKPTFPILQAIIYAFIEGHTPFSEFRERLGKALRPAEVWYAQGRFMMELNKFGKNHNDPSEAPANEFRQILQGLNGRNVGHKIEQFYQFLLKERNRLRHEGKLGGGIVAPGNSAYMISLFALWLDPEGGVITCSEGIRKGLNRFIKAGFIPEIPGLKLNATTIDITTAQDYEAFLEANRVLLKRAPGLDFIPYWSEFFFYWVLQQEQSSKAGANTLIKEDDPSDLLTDSSTQAGRVQERSSDWSGNKEGYTTPSFDTKLIIPNEPLKPTPEPLLSRLIHEVQRHILVDEAVIRRIYHALLAGHVILSGPPGTGKTEMARLIPELLWRSEKSTSQNGNGAAASFDLSELSTETAYSTRLVTATDDWTPRTLISNIAPVSKNGTVSYKVQFGHLTATIQKNWSFQGATPEEWSHVSLRRARVSASSSLERSTIQTFKGQWLVIDEFNRAPIDLALGEAMTSLSTNDHLRVNIEGGSAELPIPQDFRIIGTLNSFDRNYLNQISEALKRRFSFIEILPPTRAMREAEQGIVLYKALQKVRHLTEAENSLHTITIDDDQWLTWNDSLSIGPDDIEGYAALWDEKHHFPFQEVFSAAWNIFEVIRIYRQLGTAQAITLVRHMLIAGLLQGYTTREQWLQALDAALCDTIADQLQVLLPDELAVLLLYLTSQREAFQAALQRHLDDLGQTTHNRLYRQLLAFGSVSDEQGQPYLNDIEIERIAAKAPHTVPAASLRGLYHLDHELPVLPQFTRRLRTFKAERGL</sequence>
<dbReference type="AlphaFoldDB" id="D6U8M3"/>
<name>D6U8M3_KTERA</name>
<dbReference type="eggNOG" id="COG0714">
    <property type="taxonomic scope" value="Bacteria"/>
</dbReference>
<evidence type="ECO:0000256" key="1">
    <source>
        <dbReference type="SAM" id="MobiDB-lite"/>
    </source>
</evidence>
<protein>
    <submittedName>
        <fullName evidence="3">ATPase associated with various cellular activities AAA_5</fullName>
    </submittedName>
</protein>
<dbReference type="PANTHER" id="PTHR37291">
    <property type="entry name" value="5-METHYLCYTOSINE-SPECIFIC RESTRICTION ENZYME B"/>
    <property type="match status" value="1"/>
</dbReference>
<feature type="domain" description="AAA+ ATPase" evidence="2">
    <location>
        <begin position="328"/>
        <end position="546"/>
    </location>
</feature>
<dbReference type="InParanoid" id="D6U8M3"/>
<dbReference type="SUPFAM" id="SSF52540">
    <property type="entry name" value="P-loop containing nucleoside triphosphate hydrolases"/>
    <property type="match status" value="1"/>
</dbReference>
<evidence type="ECO:0000313" key="3">
    <source>
        <dbReference type="EMBL" id="EFH80234.1"/>
    </source>
</evidence>
<dbReference type="OrthoDB" id="9781481at2"/>
<dbReference type="InterPro" id="IPR052934">
    <property type="entry name" value="Methyl-DNA_Rec/Restrict_Enz"/>
</dbReference>
<dbReference type="Proteomes" id="UP000004508">
    <property type="component" value="Unassembled WGS sequence"/>
</dbReference>
<proteinExistence type="predicted"/>